<dbReference type="SUPFAM" id="SSF52058">
    <property type="entry name" value="L domain-like"/>
    <property type="match status" value="1"/>
</dbReference>
<accession>A0AAD8W1R7</accession>
<dbReference type="InterPro" id="IPR001611">
    <property type="entry name" value="Leu-rich_rpt"/>
</dbReference>
<dbReference type="AlphaFoldDB" id="A0AAD8W1R7"/>
<sequence length="202" mass="22020">MLVCRMLSVGHAAHRPAVAPFAVTITCKYIRFSGTREEQPKICNHVPVYTPSVLHDVAPPATTSDTAIIVFVNTYSTYCRWVPASLSDGGAGVVTMGDQAPHDCSAHRQGGPLLDRSRLYLSTLVLPKDLTYLDLSHNRIRGTVPKSLEQLSTLQTLDLSYNRLCGLLPKLHGTTSATAARCSRAATTKKLPNLCIYRTSLK</sequence>
<dbReference type="PANTHER" id="PTHR48009">
    <property type="entry name" value="LEUCINE-RICH REPEAT (LRR) FAMILY PROTEIN"/>
    <property type="match status" value="1"/>
</dbReference>
<comment type="caution">
    <text evidence="1">The sequence shown here is derived from an EMBL/GenBank/DDBJ whole genome shotgun (WGS) entry which is preliminary data.</text>
</comment>
<dbReference type="Gene3D" id="3.80.10.10">
    <property type="entry name" value="Ribonuclease Inhibitor"/>
    <property type="match status" value="1"/>
</dbReference>
<dbReference type="Pfam" id="PF13855">
    <property type="entry name" value="LRR_8"/>
    <property type="match status" value="1"/>
</dbReference>
<dbReference type="InterPro" id="IPR032675">
    <property type="entry name" value="LRR_dom_sf"/>
</dbReference>
<dbReference type="EMBL" id="JAUUTY010000005">
    <property type="protein sequence ID" value="KAK1631697.1"/>
    <property type="molecule type" value="Genomic_DNA"/>
</dbReference>
<keyword evidence="2" id="KW-1185">Reference proteome</keyword>
<reference evidence="1" key="1">
    <citation type="submission" date="2023-07" db="EMBL/GenBank/DDBJ databases">
        <title>A chromosome-level genome assembly of Lolium multiflorum.</title>
        <authorList>
            <person name="Chen Y."/>
            <person name="Copetti D."/>
            <person name="Kolliker R."/>
            <person name="Studer B."/>
        </authorList>
    </citation>
    <scope>NUCLEOTIDE SEQUENCE</scope>
    <source>
        <strain evidence="1">02402/16</strain>
        <tissue evidence="1">Leaf</tissue>
    </source>
</reference>
<name>A0AAD8W1R7_LOLMU</name>
<dbReference type="PANTHER" id="PTHR48009:SF4">
    <property type="entry name" value="LEUCINE-RICH REPEAT (LRR) FAMILY PROTEIN"/>
    <property type="match status" value="1"/>
</dbReference>
<proteinExistence type="predicted"/>
<protein>
    <submittedName>
        <fullName evidence="1">Uncharacterized protein</fullName>
    </submittedName>
</protein>
<evidence type="ECO:0000313" key="1">
    <source>
        <dbReference type="EMBL" id="KAK1631697.1"/>
    </source>
</evidence>
<dbReference type="Proteomes" id="UP001231189">
    <property type="component" value="Unassembled WGS sequence"/>
</dbReference>
<dbReference type="InterPro" id="IPR053213">
    <property type="entry name" value="RLP29"/>
</dbReference>
<gene>
    <name evidence="1" type="ORF">QYE76_006012</name>
</gene>
<organism evidence="1 2">
    <name type="scientific">Lolium multiflorum</name>
    <name type="common">Italian ryegrass</name>
    <name type="synonym">Lolium perenne subsp. multiflorum</name>
    <dbReference type="NCBI Taxonomy" id="4521"/>
    <lineage>
        <taxon>Eukaryota</taxon>
        <taxon>Viridiplantae</taxon>
        <taxon>Streptophyta</taxon>
        <taxon>Embryophyta</taxon>
        <taxon>Tracheophyta</taxon>
        <taxon>Spermatophyta</taxon>
        <taxon>Magnoliopsida</taxon>
        <taxon>Liliopsida</taxon>
        <taxon>Poales</taxon>
        <taxon>Poaceae</taxon>
        <taxon>BOP clade</taxon>
        <taxon>Pooideae</taxon>
        <taxon>Poodae</taxon>
        <taxon>Poeae</taxon>
        <taxon>Poeae Chloroplast Group 2 (Poeae type)</taxon>
        <taxon>Loliodinae</taxon>
        <taxon>Loliinae</taxon>
        <taxon>Lolium</taxon>
    </lineage>
</organism>
<dbReference type="PRINTS" id="PR00019">
    <property type="entry name" value="LEURICHRPT"/>
</dbReference>
<evidence type="ECO:0000313" key="2">
    <source>
        <dbReference type="Proteomes" id="UP001231189"/>
    </source>
</evidence>